<dbReference type="CDD" id="cd15482">
    <property type="entry name" value="Sialidase_non-viral"/>
    <property type="match status" value="1"/>
</dbReference>
<dbReference type="PANTHER" id="PTHR43739">
    <property type="entry name" value="XYLOGLUCANASE (EUROFUNG)"/>
    <property type="match status" value="1"/>
</dbReference>
<dbReference type="Proteomes" id="UP000279959">
    <property type="component" value="Chromosome"/>
</dbReference>
<dbReference type="KEGG" id="sami:SAMIE_1032090"/>
<dbReference type="InterPro" id="IPR015943">
    <property type="entry name" value="WD40/YVTN_repeat-like_dom_sf"/>
</dbReference>
<evidence type="ECO:0000313" key="2">
    <source>
        <dbReference type="EMBL" id="BBD99708.1"/>
    </source>
</evidence>
<accession>A0A494W953</accession>
<dbReference type="GO" id="GO:0010411">
    <property type="term" value="P:xyloglucan metabolic process"/>
    <property type="evidence" value="ECO:0007669"/>
    <property type="project" value="TreeGrafter"/>
</dbReference>
<dbReference type="PANTHER" id="PTHR43739:SF5">
    <property type="entry name" value="EXO-ALPHA-SIALIDASE"/>
    <property type="match status" value="1"/>
</dbReference>
<organism evidence="2 3">
    <name type="scientific">Sphingobium amiense</name>
    <dbReference type="NCBI Taxonomy" id="135719"/>
    <lineage>
        <taxon>Bacteria</taxon>
        <taxon>Pseudomonadati</taxon>
        <taxon>Pseudomonadota</taxon>
        <taxon>Alphaproteobacteria</taxon>
        <taxon>Sphingomonadales</taxon>
        <taxon>Sphingomonadaceae</taxon>
        <taxon>Sphingobium</taxon>
    </lineage>
</organism>
<feature type="region of interest" description="Disordered" evidence="1">
    <location>
        <begin position="228"/>
        <end position="253"/>
    </location>
</feature>
<dbReference type="InterPro" id="IPR052025">
    <property type="entry name" value="Xyloglucanase_GH74"/>
</dbReference>
<dbReference type="Gene3D" id="2.130.10.10">
    <property type="entry name" value="YVTN repeat-like/Quinoprotein amine dehydrogenase"/>
    <property type="match status" value="2"/>
</dbReference>
<reference evidence="2 3" key="1">
    <citation type="submission" date="2018-05" db="EMBL/GenBank/DDBJ databases">
        <title>Complete Genome Sequence of the Nonylphenol-Degrading Bacterium Sphingobium amiense DSM 16289T.</title>
        <authorList>
            <person name="Ootsuka M."/>
            <person name="Nishizawa T."/>
            <person name="Ohta H."/>
        </authorList>
    </citation>
    <scope>NUCLEOTIDE SEQUENCE [LARGE SCALE GENOMIC DNA]</scope>
    <source>
        <strain evidence="2 3">DSM 16289</strain>
    </source>
</reference>
<dbReference type="SUPFAM" id="SSF110296">
    <property type="entry name" value="Oligoxyloglucan reducing end-specific cellobiohydrolase"/>
    <property type="match status" value="2"/>
</dbReference>
<evidence type="ECO:0000313" key="3">
    <source>
        <dbReference type="Proteomes" id="UP000279959"/>
    </source>
</evidence>
<protein>
    <recommendedName>
        <fullName evidence="4">Exo-alpha-sialidase</fullName>
    </recommendedName>
</protein>
<sequence length="809" mass="86942">MLAALAALLILTVIGIQRIASRTPSALTAGECATPDLGPLSQRVMLQPLMRIVRNARCALAGSIALQVPPAAAQSSGPVEGETYLWAPVAIGGGGFINGSAWDAKGVTQVARSDVHGAYRWNAQHDRWELLTTAQSMPPAYRQQAGATFGVFEIAVAPSDPHRLYMAADTRIFRSDDAGQHWTATGNNDFPGPLDANGPYRNHASSLAVAPDDPDFVAFGSPQRGLSFSRDGGARWQPATGLPPARTSGKANDTPPALILWFGRGRADRGRLWAAVPGSGVFIADPRTMRFSAVGGPRQGRQFAQGRDGSLYIIDSQAQALSIWRDGRWASPGPSAPNAPFAGIAADPFANRLYLMDEGGRAWCSTDGGRAWMGVNRTSAPGEREPAWLRIANSSYFAVGSIAFDPARKGRLWVNAGTGPYFADLKDGCGPLTLISQVRGIEETVANDAIQPPGGPPLFAMWDFGIHVKSRLDRFSSTYGPKERMIIAAQALDWSPADPRFIVTNASDTRTGCCAEDGDSVLAGYSLDGGINWSRFPALPQPPGTRADDPWRMAFGTIAVAANDTRSIVWVPAFNRSPFYTRDRGKSWQRVVLPGERGPNTGSFSAFHLARRSLAADRVLPDTFYLLHSGDAPNEALAGLWRSTDGGQTWDRRFYGEVAPGSAYAAKLRAVPGQAGHLFFTSAVHQGDARLRRSTDGGSSWQVVPGIDRADDIAFGKAASGSSYPTIFLSALKDGRYGIWRSTDNAASWQRIAAFPLGRLDRIKVMEGDKDVFGRVYLGFVGSGWVYGEPAACTPPDDRDENDCAKVRR</sequence>
<proteinExistence type="predicted"/>
<dbReference type="EMBL" id="AP018664">
    <property type="protein sequence ID" value="BBD99708.1"/>
    <property type="molecule type" value="Genomic_DNA"/>
</dbReference>
<dbReference type="AlphaFoldDB" id="A0A494W953"/>
<evidence type="ECO:0000256" key="1">
    <source>
        <dbReference type="SAM" id="MobiDB-lite"/>
    </source>
</evidence>
<keyword evidence="3" id="KW-1185">Reference proteome</keyword>
<gene>
    <name evidence="2" type="ORF">SAMIE_1032090</name>
</gene>
<name>A0A494W953_9SPHN</name>
<evidence type="ECO:0008006" key="4">
    <source>
        <dbReference type="Google" id="ProtNLM"/>
    </source>
</evidence>